<dbReference type="Pfam" id="PF04542">
    <property type="entry name" value="Sigma70_r2"/>
    <property type="match status" value="1"/>
</dbReference>
<dbReference type="InterPro" id="IPR013324">
    <property type="entry name" value="RNA_pol_sigma_r3/r4-like"/>
</dbReference>
<dbReference type="Gene3D" id="1.10.10.10">
    <property type="entry name" value="Winged helix-like DNA-binding domain superfamily/Winged helix DNA-binding domain"/>
    <property type="match status" value="1"/>
</dbReference>
<dbReference type="NCBIfam" id="TIGR02937">
    <property type="entry name" value="sigma70-ECF"/>
    <property type="match status" value="1"/>
</dbReference>
<keyword evidence="2" id="KW-0805">Transcription regulation</keyword>
<evidence type="ECO:0000256" key="1">
    <source>
        <dbReference type="ARBA" id="ARBA00010641"/>
    </source>
</evidence>
<evidence type="ECO:0000256" key="4">
    <source>
        <dbReference type="ARBA" id="ARBA00023163"/>
    </source>
</evidence>
<keyword evidence="3" id="KW-0731">Sigma factor</keyword>
<dbReference type="GO" id="GO:0006352">
    <property type="term" value="P:DNA-templated transcription initiation"/>
    <property type="evidence" value="ECO:0007669"/>
    <property type="project" value="InterPro"/>
</dbReference>
<dbReference type="PANTHER" id="PTHR43133">
    <property type="entry name" value="RNA POLYMERASE ECF-TYPE SIGMA FACTO"/>
    <property type="match status" value="1"/>
</dbReference>
<dbReference type="STRING" id="1028.SAMN05661096_02730"/>
<evidence type="ECO:0000256" key="3">
    <source>
        <dbReference type="ARBA" id="ARBA00023082"/>
    </source>
</evidence>
<dbReference type="SUPFAM" id="SSF88946">
    <property type="entry name" value="Sigma2 domain of RNA polymerase sigma factors"/>
    <property type="match status" value="1"/>
</dbReference>
<comment type="similarity">
    <text evidence="1">Belongs to the sigma-70 factor family. ECF subfamily.</text>
</comment>
<proteinExistence type="inferred from homology"/>
<evidence type="ECO:0000313" key="7">
    <source>
        <dbReference type="EMBL" id="SMG40298.1"/>
    </source>
</evidence>
<dbReference type="Pfam" id="PF08281">
    <property type="entry name" value="Sigma70_r4_2"/>
    <property type="match status" value="1"/>
</dbReference>
<keyword evidence="4" id="KW-0804">Transcription</keyword>
<organism evidence="7 8">
    <name type="scientific">Marivirga sericea</name>
    <dbReference type="NCBI Taxonomy" id="1028"/>
    <lineage>
        <taxon>Bacteria</taxon>
        <taxon>Pseudomonadati</taxon>
        <taxon>Bacteroidota</taxon>
        <taxon>Cytophagia</taxon>
        <taxon>Cytophagales</taxon>
        <taxon>Marivirgaceae</taxon>
        <taxon>Marivirga</taxon>
    </lineage>
</organism>
<feature type="domain" description="RNA polymerase sigma-70 region 2" evidence="5">
    <location>
        <begin position="29"/>
        <end position="95"/>
    </location>
</feature>
<dbReference type="AlphaFoldDB" id="A0A1X7KGY8"/>
<name>A0A1X7KGY8_9BACT</name>
<dbReference type="CDD" id="cd06171">
    <property type="entry name" value="Sigma70_r4"/>
    <property type="match status" value="1"/>
</dbReference>
<dbReference type="SUPFAM" id="SSF88659">
    <property type="entry name" value="Sigma3 and sigma4 domains of RNA polymerase sigma factors"/>
    <property type="match status" value="1"/>
</dbReference>
<dbReference type="Gene3D" id="1.10.1740.10">
    <property type="match status" value="1"/>
</dbReference>
<dbReference type="PANTHER" id="PTHR43133:SF46">
    <property type="entry name" value="RNA POLYMERASE SIGMA-70 FACTOR ECF SUBFAMILY"/>
    <property type="match status" value="1"/>
</dbReference>
<gene>
    <name evidence="7" type="ORF">SAMN05661096_02730</name>
</gene>
<keyword evidence="8" id="KW-1185">Reference proteome</keyword>
<dbReference type="Proteomes" id="UP000193804">
    <property type="component" value="Unassembled WGS sequence"/>
</dbReference>
<dbReference type="RefSeq" id="WP_085517889.1">
    <property type="nucleotide sequence ID" value="NZ_FXAW01000005.1"/>
</dbReference>
<sequence>MKVFINKSKTEEDLIAGCIKQKASAQRALFDKYSGRMLGICRRYVKDVLEAEGVMITAFTKIFERIEQYTGEGNFEGWMKRIMVNESLQYLRKHKNMQLNMDIEEAHHLPNYDAMEDHLQTEDLMQMIGELPVGYRTVFNLYAIEGYSHKEIAEQLNINENTSKSQLSRARVYLQKQLAVMEQEIAISHGNS</sequence>
<dbReference type="EMBL" id="FXAW01000005">
    <property type="protein sequence ID" value="SMG40298.1"/>
    <property type="molecule type" value="Genomic_DNA"/>
</dbReference>
<dbReference type="InterPro" id="IPR036388">
    <property type="entry name" value="WH-like_DNA-bd_sf"/>
</dbReference>
<reference evidence="8" key="1">
    <citation type="submission" date="2017-04" db="EMBL/GenBank/DDBJ databases">
        <authorList>
            <person name="Varghese N."/>
            <person name="Submissions S."/>
        </authorList>
    </citation>
    <scope>NUCLEOTIDE SEQUENCE [LARGE SCALE GENOMIC DNA]</scope>
    <source>
        <strain evidence="8">DSM 4125</strain>
    </source>
</reference>
<evidence type="ECO:0000259" key="5">
    <source>
        <dbReference type="Pfam" id="PF04542"/>
    </source>
</evidence>
<dbReference type="InterPro" id="IPR007627">
    <property type="entry name" value="RNA_pol_sigma70_r2"/>
</dbReference>
<evidence type="ECO:0000313" key="8">
    <source>
        <dbReference type="Proteomes" id="UP000193804"/>
    </source>
</evidence>
<accession>A0A1X7KGY8</accession>
<dbReference type="InterPro" id="IPR013249">
    <property type="entry name" value="RNA_pol_sigma70_r4_t2"/>
</dbReference>
<dbReference type="OrthoDB" id="1493925at2"/>
<protein>
    <submittedName>
        <fullName evidence="7">RNA polymerase sigma-70 factor, ECF subfamily</fullName>
    </submittedName>
</protein>
<dbReference type="InterPro" id="IPR014284">
    <property type="entry name" value="RNA_pol_sigma-70_dom"/>
</dbReference>
<dbReference type="GO" id="GO:0016987">
    <property type="term" value="F:sigma factor activity"/>
    <property type="evidence" value="ECO:0007669"/>
    <property type="project" value="UniProtKB-KW"/>
</dbReference>
<evidence type="ECO:0000259" key="6">
    <source>
        <dbReference type="Pfam" id="PF08281"/>
    </source>
</evidence>
<dbReference type="InterPro" id="IPR039425">
    <property type="entry name" value="RNA_pol_sigma-70-like"/>
</dbReference>
<evidence type="ECO:0000256" key="2">
    <source>
        <dbReference type="ARBA" id="ARBA00023015"/>
    </source>
</evidence>
<feature type="domain" description="RNA polymerase sigma factor 70 region 4 type 2" evidence="6">
    <location>
        <begin position="122"/>
        <end position="172"/>
    </location>
</feature>
<dbReference type="InterPro" id="IPR013325">
    <property type="entry name" value="RNA_pol_sigma_r2"/>
</dbReference>
<dbReference type="GO" id="GO:0003677">
    <property type="term" value="F:DNA binding"/>
    <property type="evidence" value="ECO:0007669"/>
    <property type="project" value="InterPro"/>
</dbReference>